<accession>A0A438BXF8</accession>
<evidence type="ECO:0000313" key="2">
    <source>
        <dbReference type="Proteomes" id="UP000288805"/>
    </source>
</evidence>
<reference evidence="1 2" key="1">
    <citation type="journal article" date="2018" name="PLoS Genet.">
        <title>Population sequencing reveals clonal diversity and ancestral inbreeding in the grapevine cultivar Chardonnay.</title>
        <authorList>
            <person name="Roach M.J."/>
            <person name="Johnson D.L."/>
            <person name="Bohlmann J."/>
            <person name="van Vuuren H.J."/>
            <person name="Jones S.J."/>
            <person name="Pretorius I.S."/>
            <person name="Schmidt S.A."/>
            <person name="Borneman A.R."/>
        </authorList>
    </citation>
    <scope>NUCLEOTIDE SEQUENCE [LARGE SCALE GENOMIC DNA]</scope>
    <source>
        <strain evidence="2">cv. Chardonnay</strain>
        <tissue evidence="1">Leaf</tissue>
    </source>
</reference>
<evidence type="ECO:0000313" key="1">
    <source>
        <dbReference type="EMBL" id="RVW15701.1"/>
    </source>
</evidence>
<comment type="caution">
    <text evidence="1">The sequence shown here is derived from an EMBL/GenBank/DDBJ whole genome shotgun (WGS) entry which is preliminary data.</text>
</comment>
<sequence length="277" mass="30394">MGYIDVWEHSGGDRHIDADWSPIIEDLYSPELGNPLGCRGSACVEVMTTLHGSAPSLWRRAEGCVPPEGTIASARDLLKSTHIHLEPPSPWSQFRSRLSLESYSWRRVGGRLTRADLSPSSNSSVEMSNELASTLASIQEFMVGVSRRLDQIESSRQDPHPAGMVTDETIPHASQTAQTRPLGGFTCTPFHLENHYETIPPPTVTVPPPMVPTIEDTRLAEQEAKVERLESMMRQIRLQDGGLTWDDRDGIPGLACPPSFACQTSSVTVGLVVPRST</sequence>
<proteinExistence type="predicted"/>
<dbReference type="EMBL" id="QGNW01002597">
    <property type="protein sequence ID" value="RVW15701.1"/>
    <property type="molecule type" value="Genomic_DNA"/>
</dbReference>
<dbReference type="Proteomes" id="UP000288805">
    <property type="component" value="Unassembled WGS sequence"/>
</dbReference>
<dbReference type="AlphaFoldDB" id="A0A438BXF8"/>
<gene>
    <name evidence="1" type="ORF">CK203_075322</name>
</gene>
<name>A0A438BXF8_VITVI</name>
<protein>
    <submittedName>
        <fullName evidence="1">Uncharacterized protein</fullName>
    </submittedName>
</protein>
<organism evidence="1 2">
    <name type="scientific">Vitis vinifera</name>
    <name type="common">Grape</name>
    <dbReference type="NCBI Taxonomy" id="29760"/>
    <lineage>
        <taxon>Eukaryota</taxon>
        <taxon>Viridiplantae</taxon>
        <taxon>Streptophyta</taxon>
        <taxon>Embryophyta</taxon>
        <taxon>Tracheophyta</taxon>
        <taxon>Spermatophyta</taxon>
        <taxon>Magnoliopsida</taxon>
        <taxon>eudicotyledons</taxon>
        <taxon>Gunneridae</taxon>
        <taxon>Pentapetalae</taxon>
        <taxon>rosids</taxon>
        <taxon>Vitales</taxon>
        <taxon>Vitaceae</taxon>
        <taxon>Viteae</taxon>
        <taxon>Vitis</taxon>
    </lineage>
</organism>